<keyword evidence="1" id="KW-0472">Membrane</keyword>
<keyword evidence="1" id="KW-0812">Transmembrane</keyword>
<dbReference type="AlphaFoldDB" id="A0A9X3XCS4"/>
<sequence length="107" mass="11584">MALRIANEPSQRLPQRLPIRRLLGFVAVPMVTAALAALLLGLSPSSFDPWDQHAVAEMPAGPARAAAFVRVWRIHIGSYLGGALGLLLAVALVRRRRARRIEAGDGR</sequence>
<name>A0A9X3XCS4_9BACT</name>
<dbReference type="EMBL" id="JAGTJJ010000045">
    <property type="protein sequence ID" value="MDC3986880.1"/>
    <property type="molecule type" value="Genomic_DNA"/>
</dbReference>
<reference evidence="2 3" key="1">
    <citation type="submission" date="2021-04" db="EMBL/GenBank/DDBJ databases">
        <title>Genome analysis of Polyangium sp.</title>
        <authorList>
            <person name="Li Y."/>
            <person name="Wang J."/>
        </authorList>
    </citation>
    <scope>NUCLEOTIDE SEQUENCE [LARGE SCALE GENOMIC DNA]</scope>
    <source>
        <strain evidence="2 3">SDU14</strain>
    </source>
</reference>
<organism evidence="2 3">
    <name type="scientific">Polyangium jinanense</name>
    <dbReference type="NCBI Taxonomy" id="2829994"/>
    <lineage>
        <taxon>Bacteria</taxon>
        <taxon>Pseudomonadati</taxon>
        <taxon>Myxococcota</taxon>
        <taxon>Polyangia</taxon>
        <taxon>Polyangiales</taxon>
        <taxon>Polyangiaceae</taxon>
        <taxon>Polyangium</taxon>
    </lineage>
</organism>
<protein>
    <submittedName>
        <fullName evidence="2">Uncharacterized protein</fullName>
    </submittedName>
</protein>
<keyword evidence="3" id="KW-1185">Reference proteome</keyword>
<feature type="transmembrane region" description="Helical" evidence="1">
    <location>
        <begin position="21"/>
        <end position="42"/>
    </location>
</feature>
<evidence type="ECO:0000313" key="3">
    <source>
        <dbReference type="Proteomes" id="UP001151081"/>
    </source>
</evidence>
<evidence type="ECO:0000256" key="1">
    <source>
        <dbReference type="SAM" id="Phobius"/>
    </source>
</evidence>
<feature type="transmembrane region" description="Helical" evidence="1">
    <location>
        <begin position="72"/>
        <end position="93"/>
    </location>
</feature>
<keyword evidence="1" id="KW-1133">Transmembrane helix</keyword>
<dbReference type="RefSeq" id="WP_272426435.1">
    <property type="nucleotide sequence ID" value="NZ_JAGTJJ010000045.1"/>
</dbReference>
<dbReference type="Proteomes" id="UP001151081">
    <property type="component" value="Unassembled WGS sequence"/>
</dbReference>
<evidence type="ECO:0000313" key="2">
    <source>
        <dbReference type="EMBL" id="MDC3986880.1"/>
    </source>
</evidence>
<proteinExistence type="predicted"/>
<comment type="caution">
    <text evidence="2">The sequence shown here is derived from an EMBL/GenBank/DDBJ whole genome shotgun (WGS) entry which is preliminary data.</text>
</comment>
<accession>A0A9X3XCS4</accession>
<gene>
    <name evidence="2" type="ORF">KEG57_40795</name>
</gene>